<gene>
    <name evidence="1" type="ORF">AMECASPLE_004716</name>
</gene>
<evidence type="ECO:0000313" key="1">
    <source>
        <dbReference type="EMBL" id="MEQ2306112.1"/>
    </source>
</evidence>
<comment type="caution">
    <text evidence="1">The sequence shown here is derived from an EMBL/GenBank/DDBJ whole genome shotgun (WGS) entry which is preliminary data.</text>
</comment>
<evidence type="ECO:0008006" key="3">
    <source>
        <dbReference type="Google" id="ProtNLM"/>
    </source>
</evidence>
<name>A0ABV0ZJW1_9TELE</name>
<evidence type="ECO:0000313" key="2">
    <source>
        <dbReference type="Proteomes" id="UP001469553"/>
    </source>
</evidence>
<dbReference type="EMBL" id="JAHRIP010066036">
    <property type="protein sequence ID" value="MEQ2306112.1"/>
    <property type="molecule type" value="Genomic_DNA"/>
</dbReference>
<protein>
    <recommendedName>
        <fullName evidence="3">Transmembrane protein</fullName>
    </recommendedName>
</protein>
<organism evidence="1 2">
    <name type="scientific">Ameca splendens</name>
    <dbReference type="NCBI Taxonomy" id="208324"/>
    <lineage>
        <taxon>Eukaryota</taxon>
        <taxon>Metazoa</taxon>
        <taxon>Chordata</taxon>
        <taxon>Craniata</taxon>
        <taxon>Vertebrata</taxon>
        <taxon>Euteleostomi</taxon>
        <taxon>Actinopterygii</taxon>
        <taxon>Neopterygii</taxon>
        <taxon>Teleostei</taxon>
        <taxon>Neoteleostei</taxon>
        <taxon>Acanthomorphata</taxon>
        <taxon>Ovalentaria</taxon>
        <taxon>Atherinomorphae</taxon>
        <taxon>Cyprinodontiformes</taxon>
        <taxon>Goodeidae</taxon>
        <taxon>Ameca</taxon>
    </lineage>
</organism>
<keyword evidence="2" id="KW-1185">Reference proteome</keyword>
<sequence>MDVVRDERGSMHWCSVRNAFSFSLLILSGTERKTKSEYSSSSCSLQPFYSTCFDLLTASCRHSNGSKSQCLCIRSFSPSFAISLTRTCLFVCLSHLSPLFFSLCVSSLSLQLLGGFSSSFSSLVRGSRQDQLQGNVSLHPCIITQQKLY</sequence>
<proteinExistence type="predicted"/>
<accession>A0ABV0ZJW1</accession>
<reference evidence="1 2" key="1">
    <citation type="submission" date="2021-06" db="EMBL/GenBank/DDBJ databases">
        <authorList>
            <person name="Palmer J.M."/>
        </authorList>
    </citation>
    <scope>NUCLEOTIDE SEQUENCE [LARGE SCALE GENOMIC DNA]</scope>
    <source>
        <strain evidence="1 2">AS_MEX2019</strain>
        <tissue evidence="1">Muscle</tissue>
    </source>
</reference>
<dbReference type="Proteomes" id="UP001469553">
    <property type="component" value="Unassembled WGS sequence"/>
</dbReference>